<evidence type="ECO:0000313" key="2">
    <source>
        <dbReference type="Proteomes" id="UP000730482"/>
    </source>
</evidence>
<organism evidence="1 2">
    <name type="scientific">Catenulispora pinistramenti</name>
    <dbReference type="NCBI Taxonomy" id="2705254"/>
    <lineage>
        <taxon>Bacteria</taxon>
        <taxon>Bacillati</taxon>
        <taxon>Actinomycetota</taxon>
        <taxon>Actinomycetes</taxon>
        <taxon>Catenulisporales</taxon>
        <taxon>Catenulisporaceae</taxon>
        <taxon>Catenulispora</taxon>
    </lineage>
</organism>
<dbReference type="Proteomes" id="UP000730482">
    <property type="component" value="Unassembled WGS sequence"/>
</dbReference>
<name>A0ABS5KGP8_9ACTN</name>
<proteinExistence type="predicted"/>
<reference evidence="1 2" key="1">
    <citation type="submission" date="2020-02" db="EMBL/GenBank/DDBJ databases">
        <title>Acidophilic actinobacteria isolated from forest soil.</title>
        <authorList>
            <person name="Golinska P."/>
        </authorList>
    </citation>
    <scope>NUCLEOTIDE SEQUENCE [LARGE SCALE GENOMIC DNA]</scope>
    <source>
        <strain evidence="1 2">NL8</strain>
    </source>
</reference>
<accession>A0ABS5KGP8</accession>
<comment type="caution">
    <text evidence="1">The sequence shown here is derived from an EMBL/GenBank/DDBJ whole genome shotgun (WGS) entry which is preliminary data.</text>
</comment>
<dbReference type="EMBL" id="JAAFYZ010000001">
    <property type="protein sequence ID" value="MBS2545248.1"/>
    <property type="molecule type" value="Genomic_DNA"/>
</dbReference>
<dbReference type="RefSeq" id="WP_212006921.1">
    <property type="nucleotide sequence ID" value="NZ_JAAFYZ010000001.1"/>
</dbReference>
<keyword evidence="2" id="KW-1185">Reference proteome</keyword>
<gene>
    <name evidence="1" type="ORF">KGQ19_00050</name>
</gene>
<evidence type="ECO:0000313" key="1">
    <source>
        <dbReference type="EMBL" id="MBS2545248.1"/>
    </source>
</evidence>
<sequence length="176" mass="19675">MHIELDPPNGITGFRFGMPVDQLKAAAAALGEIRVGNEGPPTKWRFMRIYTQLPQFDIMFCSEDGKTLTSLDIARPYVDDADVPVTWRGIDVFRTPARELMEQIEAAGYPVDHREKSHPLVPGLSLGLNWNPRDDIPFDGDIDEDSDAMPLYLRGILVAPAEYYDEVLAEIAAMGR</sequence>
<protein>
    <submittedName>
        <fullName evidence="1">Uncharacterized protein</fullName>
    </submittedName>
</protein>